<sequence>MKSQRFVVEGRDVYVTWGDKSQTVRICTPANVRGTWEHEFRLDIGDPVTPERVGSFVTVRDLIDWLIATGARREQSTKRAPSRPLVSVVVPTRHPGADGGLNAVYLPFTDDQIRQHFCTVKGTDLDEDRHLRYYLDSLARLAAHADLVRSGKRLSDKDVRHGRQVEKDERFWIMCALMTLYHAQPVDERAHRFGGLLARAGVAAPAHPTWEQALAGPMHLYFEVNLPSPPSYKAWLRNHLDERVLIPYLREAAVAARFRVEGATKVDALLIAPDTGVAVAFEAKVLSDASTSTLFDVLRNQIARNIDVLLEPNRTLLSPLNQRRPDRSCLVLLTPGVFRDASTEDVHGGRLYSWLMRAYRDPDDPLLRRHLAHRDPAELAGVAQRLGWATWEDCNAIVPTACPWLGHVAPGEANVDGR</sequence>
<gene>
    <name evidence="1" type="ORF">GCM10009682_61490</name>
</gene>
<comment type="caution">
    <text evidence="1">The sequence shown here is derived from an EMBL/GenBank/DDBJ whole genome shotgun (WGS) entry which is preliminary data.</text>
</comment>
<accession>A0ABP4YZ92</accession>
<dbReference type="EMBL" id="BAAALT010000286">
    <property type="protein sequence ID" value="GAA1834929.1"/>
    <property type="molecule type" value="Genomic_DNA"/>
</dbReference>
<evidence type="ECO:0000313" key="1">
    <source>
        <dbReference type="EMBL" id="GAA1834929.1"/>
    </source>
</evidence>
<proteinExistence type="predicted"/>
<reference evidence="2" key="1">
    <citation type="journal article" date="2019" name="Int. J. Syst. Evol. Microbiol.">
        <title>The Global Catalogue of Microorganisms (GCM) 10K type strain sequencing project: providing services to taxonomists for standard genome sequencing and annotation.</title>
        <authorList>
            <consortium name="The Broad Institute Genomics Platform"/>
            <consortium name="The Broad Institute Genome Sequencing Center for Infectious Disease"/>
            <person name="Wu L."/>
            <person name="Ma J."/>
        </authorList>
    </citation>
    <scope>NUCLEOTIDE SEQUENCE [LARGE SCALE GENOMIC DNA]</scope>
    <source>
        <strain evidence="2">JCM 13250</strain>
    </source>
</reference>
<organism evidence="1 2">
    <name type="scientific">Luedemannella flava</name>
    <dbReference type="NCBI Taxonomy" id="349316"/>
    <lineage>
        <taxon>Bacteria</taxon>
        <taxon>Bacillati</taxon>
        <taxon>Actinomycetota</taxon>
        <taxon>Actinomycetes</taxon>
        <taxon>Micromonosporales</taxon>
        <taxon>Micromonosporaceae</taxon>
        <taxon>Luedemannella</taxon>
    </lineage>
</organism>
<keyword evidence="2" id="KW-1185">Reference proteome</keyword>
<dbReference type="RefSeq" id="WP_344140097.1">
    <property type="nucleotide sequence ID" value="NZ_BAAALT010000286.1"/>
</dbReference>
<dbReference type="Proteomes" id="UP001500218">
    <property type="component" value="Unassembled WGS sequence"/>
</dbReference>
<protein>
    <submittedName>
        <fullName evidence="1">Uncharacterized protein</fullName>
    </submittedName>
</protein>
<evidence type="ECO:0000313" key="2">
    <source>
        <dbReference type="Proteomes" id="UP001500218"/>
    </source>
</evidence>
<name>A0ABP4YZ92_9ACTN</name>